<comment type="caution">
    <text evidence="13">Lacks conserved residue(s) required for the propagation of feature annotation.</text>
</comment>
<dbReference type="PANTHER" id="PTHR43047">
    <property type="entry name" value="TWO-COMPONENT HISTIDINE PROTEIN KINASE"/>
    <property type="match status" value="1"/>
</dbReference>
<proteinExistence type="predicted"/>
<keyword evidence="21" id="KW-1185">Reference proteome</keyword>
<dbReference type="Pfam" id="PF13426">
    <property type="entry name" value="PAS_9"/>
    <property type="match status" value="1"/>
</dbReference>
<keyword evidence="6" id="KW-0808">Transferase</keyword>
<evidence type="ECO:0000259" key="17">
    <source>
        <dbReference type="PROSITE" id="PS50112"/>
    </source>
</evidence>
<comment type="subcellular location">
    <subcellularLocation>
        <location evidence="2">Cell inner membrane</location>
        <topology evidence="2">Multi-pass membrane protein</topology>
    </subcellularLocation>
</comment>
<gene>
    <name evidence="20" type="ORF">KQ910_09865</name>
</gene>
<dbReference type="CDD" id="cd17546">
    <property type="entry name" value="REC_hyHK_CKI1_RcsC-like"/>
    <property type="match status" value="1"/>
</dbReference>
<dbReference type="Pfam" id="PF00072">
    <property type="entry name" value="Response_reg"/>
    <property type="match status" value="1"/>
</dbReference>
<dbReference type="EC" id="2.7.13.3" evidence="3"/>
<evidence type="ECO:0000313" key="20">
    <source>
        <dbReference type="EMBL" id="MBU8874070.1"/>
    </source>
</evidence>
<feature type="domain" description="HPt" evidence="19">
    <location>
        <begin position="687"/>
        <end position="776"/>
    </location>
</feature>
<keyword evidence="7" id="KW-0812">Transmembrane</keyword>
<dbReference type="InterPro" id="IPR003661">
    <property type="entry name" value="HisK_dim/P_dom"/>
</dbReference>
<feature type="domain" description="PAC" evidence="18">
    <location>
        <begin position="234"/>
        <end position="284"/>
    </location>
</feature>
<keyword evidence="12" id="KW-0597">Phosphoprotein</keyword>
<evidence type="ECO:0000256" key="4">
    <source>
        <dbReference type="ARBA" id="ARBA00022475"/>
    </source>
</evidence>
<evidence type="ECO:0000256" key="9">
    <source>
        <dbReference type="ARBA" id="ARBA00022840"/>
    </source>
</evidence>
<comment type="caution">
    <text evidence="20">The sequence shown here is derived from an EMBL/GenBank/DDBJ whole genome shotgun (WGS) entry which is preliminary data.</text>
</comment>
<dbReference type="PROSITE" id="PS50109">
    <property type="entry name" value="HIS_KIN"/>
    <property type="match status" value="1"/>
</dbReference>
<dbReference type="InterPro" id="IPR008207">
    <property type="entry name" value="Sig_transdc_His_kin_Hpt_dom"/>
</dbReference>
<keyword evidence="9" id="KW-0547">Nucleotide-binding</keyword>
<keyword evidence="9" id="KW-0067">ATP-binding</keyword>
<protein>
    <recommendedName>
        <fullName evidence="3">histidine kinase</fullName>
        <ecNumber evidence="3">2.7.13.3</ecNumber>
    </recommendedName>
</protein>
<keyword evidence="4" id="KW-1003">Cell membrane</keyword>
<evidence type="ECO:0000256" key="8">
    <source>
        <dbReference type="ARBA" id="ARBA00022777"/>
    </source>
</evidence>
<evidence type="ECO:0000256" key="11">
    <source>
        <dbReference type="ARBA" id="ARBA00023136"/>
    </source>
</evidence>
<dbReference type="RefSeq" id="WP_216958966.1">
    <property type="nucleotide sequence ID" value="NZ_JAHOPB010000001.1"/>
</dbReference>
<keyword evidence="10" id="KW-1133">Transmembrane helix</keyword>
<evidence type="ECO:0000256" key="3">
    <source>
        <dbReference type="ARBA" id="ARBA00012438"/>
    </source>
</evidence>
<dbReference type="CDD" id="cd00130">
    <property type="entry name" value="PAS"/>
    <property type="match status" value="1"/>
</dbReference>
<dbReference type="CDD" id="cd16922">
    <property type="entry name" value="HATPase_EvgS-ArcB-TorS-like"/>
    <property type="match status" value="1"/>
</dbReference>
<evidence type="ECO:0000259" key="19">
    <source>
        <dbReference type="PROSITE" id="PS50894"/>
    </source>
</evidence>
<reference evidence="20 21" key="1">
    <citation type="submission" date="2021-06" db="EMBL/GenBank/DDBJ databases">
        <authorList>
            <person name="Lee D.H."/>
        </authorList>
    </citation>
    <scope>NUCLEOTIDE SEQUENCE [LARGE SCALE GENOMIC DNA]</scope>
    <source>
        <strain evidence="20 21">MMS21-HV4-11</strain>
    </source>
</reference>
<evidence type="ECO:0000256" key="12">
    <source>
        <dbReference type="PROSITE-ProRule" id="PRU00110"/>
    </source>
</evidence>
<dbReference type="InterPro" id="IPR000700">
    <property type="entry name" value="PAS-assoc_C"/>
</dbReference>
<dbReference type="PROSITE" id="PS50110">
    <property type="entry name" value="RESPONSE_REGULATORY"/>
    <property type="match status" value="1"/>
</dbReference>
<feature type="domain" description="Histidine kinase" evidence="15">
    <location>
        <begin position="302"/>
        <end position="523"/>
    </location>
</feature>
<dbReference type="Proteomes" id="UP000727907">
    <property type="component" value="Unassembled WGS sequence"/>
</dbReference>
<dbReference type="Pfam" id="PF01627">
    <property type="entry name" value="Hpt"/>
    <property type="match status" value="1"/>
</dbReference>
<feature type="domain" description="Response regulatory" evidence="16">
    <location>
        <begin position="543"/>
        <end position="660"/>
    </location>
</feature>
<evidence type="ECO:0000256" key="7">
    <source>
        <dbReference type="ARBA" id="ARBA00022692"/>
    </source>
</evidence>
<evidence type="ECO:0000259" key="18">
    <source>
        <dbReference type="PROSITE" id="PS50113"/>
    </source>
</evidence>
<evidence type="ECO:0000256" key="10">
    <source>
        <dbReference type="ARBA" id="ARBA00022989"/>
    </source>
</evidence>
<dbReference type="Pfam" id="PF00512">
    <property type="entry name" value="HisKA"/>
    <property type="match status" value="1"/>
</dbReference>
<dbReference type="CDD" id="cd00082">
    <property type="entry name" value="HisKA"/>
    <property type="match status" value="1"/>
</dbReference>
<dbReference type="Pfam" id="PF12860">
    <property type="entry name" value="PAS_7"/>
    <property type="match status" value="1"/>
</dbReference>
<dbReference type="InterPro" id="IPR005467">
    <property type="entry name" value="His_kinase_dom"/>
</dbReference>
<keyword evidence="8" id="KW-0418">Kinase</keyword>
<evidence type="ECO:0000256" key="14">
    <source>
        <dbReference type="SAM" id="MobiDB-lite"/>
    </source>
</evidence>
<dbReference type="Pfam" id="PF02518">
    <property type="entry name" value="HATPase_c"/>
    <property type="match status" value="1"/>
</dbReference>
<keyword evidence="5" id="KW-0997">Cell inner membrane</keyword>
<evidence type="ECO:0000259" key="16">
    <source>
        <dbReference type="PROSITE" id="PS50110"/>
    </source>
</evidence>
<dbReference type="InterPro" id="IPR000014">
    <property type="entry name" value="PAS"/>
</dbReference>
<dbReference type="PROSITE" id="PS50112">
    <property type="entry name" value="PAS"/>
    <property type="match status" value="1"/>
</dbReference>
<feature type="region of interest" description="Disordered" evidence="14">
    <location>
        <begin position="1"/>
        <end position="22"/>
    </location>
</feature>
<dbReference type="SMART" id="SM00091">
    <property type="entry name" value="PAS"/>
    <property type="match status" value="2"/>
</dbReference>
<evidence type="ECO:0000313" key="21">
    <source>
        <dbReference type="Proteomes" id="UP000727907"/>
    </source>
</evidence>
<comment type="catalytic activity">
    <reaction evidence="1">
        <text>ATP + protein L-histidine = ADP + protein N-phospho-L-histidine.</text>
        <dbReference type="EC" id="2.7.13.3"/>
    </reaction>
</comment>
<dbReference type="SMART" id="SM00387">
    <property type="entry name" value="HATPase_c"/>
    <property type="match status" value="1"/>
</dbReference>
<dbReference type="NCBIfam" id="TIGR00229">
    <property type="entry name" value="sensory_box"/>
    <property type="match status" value="1"/>
</dbReference>
<feature type="modified residue" description="Phosphohistidine" evidence="12">
    <location>
        <position position="726"/>
    </location>
</feature>
<dbReference type="InterPro" id="IPR001789">
    <property type="entry name" value="Sig_transdc_resp-reg_receiver"/>
</dbReference>
<dbReference type="PROSITE" id="PS50894">
    <property type="entry name" value="HPT"/>
    <property type="match status" value="1"/>
</dbReference>
<evidence type="ECO:0000256" key="2">
    <source>
        <dbReference type="ARBA" id="ARBA00004429"/>
    </source>
</evidence>
<feature type="domain" description="PAS" evidence="17">
    <location>
        <begin position="156"/>
        <end position="227"/>
    </location>
</feature>
<sequence length="776" mass="84579">MSDANKSPGGQVDDQPDTISVPRVVPQDPALLLAALEALPDGFVLFDADDHIALYNERYREMYRDSADLIAVGTSYEHGLREGVRRGQYPEARGREEAWIAERLRQHRDPHAPIEQRTADGRWVRILERRTPTGETVGLRVDITQIKEREEALQRSEERLRAIMDATPDCIFCVDGTGRAVDVNQAVETVLGYRRDDIIGRRPVDIVIPERFRPGLEVGLRRYIEAGEVPDGKARHEMRAIRADGSEFFCEVTIAAARSSGRHMIVACLRDVTARKQREYELRQAKESADIANRAKSDFIARMSHEIRTPMNAVIGLSSLLVHTPLDAVQKQHVDLIEKSATHLLSLINDILDFSRLDAGHSELKIRPLDVQDLVQGAVAVARSLPGAPRLKISSNLAPDIPARLKGDARRLNQILLNLLGNAVKFTDGGAVTLSCRLVERHGGAARLRFAVEDTGIGISPEMRSRLFMPFEQGAEAAARQAGGTGLGLAICRQLVESMDGAIGVDSAPGAGSTFWFELDFDVAAADVAAADLPEARGQRQLLVLMAEDVPSGQILARALLEKMGHRVEIEADGSAALAAAKTGRFDLVMMNVRMPGMDGLAASRAIRALEGPAAAVPIIALTAFGQPEDKARALAAGADDCLAKPIRPHELAAVIERVTARTMPVMPPVEEDVDRVALEELRQSVGVEAFERLLMRFRQDVDESLDELDSAAQARDPARLRRAAHRLAGLFGQFGAMRAAEAAAAVELASDDDIAGHVMLLLTSGRRALAAMERP</sequence>
<dbReference type="SMART" id="SM00448">
    <property type="entry name" value="REC"/>
    <property type="match status" value="1"/>
</dbReference>
<keyword evidence="11" id="KW-0472">Membrane</keyword>
<dbReference type="SMART" id="SM00388">
    <property type="entry name" value="HisKA"/>
    <property type="match status" value="1"/>
</dbReference>
<dbReference type="PANTHER" id="PTHR43047:SF64">
    <property type="entry name" value="HISTIDINE KINASE CONTAINING CHEY-HOMOLOGOUS RECEIVER DOMAIN AND PAS DOMAIN-RELATED"/>
    <property type="match status" value="1"/>
</dbReference>
<name>A0ABS6IJB4_9HYPH</name>
<dbReference type="InterPro" id="IPR003594">
    <property type="entry name" value="HATPase_dom"/>
</dbReference>
<accession>A0ABS6IJB4</accession>
<dbReference type="EMBL" id="JAHOPB010000001">
    <property type="protein sequence ID" value="MBU8874070.1"/>
    <property type="molecule type" value="Genomic_DNA"/>
</dbReference>
<evidence type="ECO:0000256" key="13">
    <source>
        <dbReference type="PROSITE-ProRule" id="PRU00169"/>
    </source>
</evidence>
<organism evidence="20 21">
    <name type="scientific">Reyranella humidisoli</name>
    <dbReference type="NCBI Taxonomy" id="2849149"/>
    <lineage>
        <taxon>Bacteria</taxon>
        <taxon>Pseudomonadati</taxon>
        <taxon>Pseudomonadota</taxon>
        <taxon>Alphaproteobacteria</taxon>
        <taxon>Hyphomicrobiales</taxon>
        <taxon>Reyranellaceae</taxon>
        <taxon>Reyranella</taxon>
    </lineage>
</organism>
<evidence type="ECO:0000259" key="15">
    <source>
        <dbReference type="PROSITE" id="PS50109"/>
    </source>
</evidence>
<evidence type="ECO:0000256" key="6">
    <source>
        <dbReference type="ARBA" id="ARBA00022679"/>
    </source>
</evidence>
<evidence type="ECO:0000256" key="1">
    <source>
        <dbReference type="ARBA" id="ARBA00000085"/>
    </source>
</evidence>
<evidence type="ECO:0000256" key="5">
    <source>
        <dbReference type="ARBA" id="ARBA00022519"/>
    </source>
</evidence>
<dbReference type="PROSITE" id="PS50113">
    <property type="entry name" value="PAC"/>
    <property type="match status" value="1"/>
</dbReference>